<dbReference type="GO" id="GO:0016226">
    <property type="term" value="P:iron-sulfur cluster assembly"/>
    <property type="evidence" value="ECO:0007669"/>
    <property type="project" value="InterPro"/>
</dbReference>
<dbReference type="OrthoDB" id="9803529at2"/>
<sequence>MATDVSESEQIGEINKYNFRTETTGVFKAKKGVNKEVVNQISDIKKEPDWMRKFRLDSLEIFEQRPMPKWGGAIDIDFQDIFYYLKPTDHQGHTWDDVPDEIKDTFDKLGIPEAEKKFLAGVKAQFESEVVYGSLQEDLAKKGVLFTDTDTAVREHPELLREYFGTVIPPNDNKFAALNSAVWSGGSFIYVPKGVHIEFPLQAYFRINAESMGQFERTLIIVDEGASVHYVEGCTAPMYSTESLHSAVVEVIVKKNARCRYTTIQNWANNIYNLVTKRAYAYGDATMEWVDGNLGSKLTMKYPAVHMMEPGARGEILSIAFSSAGQHQDAGAKLVHCAPHTTGQIISKSISKNGGRSSYRGLVKVEPGAHHSKNNVVCDALILDPESRSDTYPYIEVGEQDVQIGHEASVSRIGEEQMFYLLSRGLSEAEASTMIVNGFIEPLVKELPMEYAVEMNRLIQLQMEGSVG</sequence>
<feature type="domain" description="SUF system FeS cluster assembly SufBD N-terminal" evidence="3">
    <location>
        <begin position="135"/>
        <end position="202"/>
    </location>
</feature>
<evidence type="ECO:0000313" key="4">
    <source>
        <dbReference type="EMBL" id="QEG40094.1"/>
    </source>
</evidence>
<dbReference type="PANTHER" id="PTHR30508">
    <property type="entry name" value="FES CLUSTER ASSEMBLY PROTEIN SUF"/>
    <property type="match status" value="1"/>
</dbReference>
<comment type="similarity">
    <text evidence="1">Belongs to the iron-sulfur cluster assembly SufBD family.</text>
</comment>
<dbReference type="InterPro" id="IPR055346">
    <property type="entry name" value="Fe-S_cluster_assembly_SufBD"/>
</dbReference>
<protein>
    <submittedName>
        <fullName evidence="4">FeS cluster assembly protein SufB</fullName>
    </submittedName>
</protein>
<dbReference type="RefSeq" id="WP_068131136.1">
    <property type="nucleotide sequence ID" value="NZ_CP042914.1"/>
</dbReference>
<dbReference type="PANTHER" id="PTHR30508:SF1">
    <property type="entry name" value="UPF0051 PROTEIN ABCI8, CHLOROPLASTIC-RELATED"/>
    <property type="match status" value="1"/>
</dbReference>
<dbReference type="Pfam" id="PF01458">
    <property type="entry name" value="SUFBD_core"/>
    <property type="match status" value="1"/>
</dbReference>
<reference evidence="4 5" key="1">
    <citation type="submission" date="2019-08" db="EMBL/GenBank/DDBJ databases">
        <title>Deep-cultivation of Planctomycetes and their phenomic and genomic characterization uncovers novel biology.</title>
        <authorList>
            <person name="Wiegand S."/>
            <person name="Jogler M."/>
            <person name="Boedeker C."/>
            <person name="Pinto D."/>
            <person name="Vollmers J."/>
            <person name="Rivas-Marin E."/>
            <person name="Kohn T."/>
            <person name="Peeters S.H."/>
            <person name="Heuer A."/>
            <person name="Rast P."/>
            <person name="Oberbeckmann S."/>
            <person name="Bunk B."/>
            <person name="Jeske O."/>
            <person name="Meyerdierks A."/>
            <person name="Storesund J.E."/>
            <person name="Kallscheuer N."/>
            <person name="Luecker S."/>
            <person name="Lage O.M."/>
            <person name="Pohl T."/>
            <person name="Merkel B.J."/>
            <person name="Hornburger P."/>
            <person name="Mueller R.-W."/>
            <person name="Bruemmer F."/>
            <person name="Labrenz M."/>
            <person name="Spormann A.M."/>
            <person name="Op den Camp H."/>
            <person name="Overmann J."/>
            <person name="Amann R."/>
            <person name="Jetten M.S.M."/>
            <person name="Mascher T."/>
            <person name="Medema M.H."/>
            <person name="Devos D.P."/>
            <person name="Kaster A.-K."/>
            <person name="Ovreas L."/>
            <person name="Rohde M."/>
            <person name="Galperin M.Y."/>
            <person name="Jogler C."/>
        </authorList>
    </citation>
    <scope>NUCLEOTIDE SEQUENCE [LARGE SCALE GENOMIC DNA]</scope>
    <source>
        <strain evidence="4 5">UC8</strain>
    </source>
</reference>
<dbReference type="Proteomes" id="UP000325286">
    <property type="component" value="Chromosome"/>
</dbReference>
<dbReference type="Pfam" id="PF19295">
    <property type="entry name" value="SufBD_N"/>
    <property type="match status" value="1"/>
</dbReference>
<keyword evidence="5" id="KW-1185">Reference proteome</keyword>
<evidence type="ECO:0000256" key="1">
    <source>
        <dbReference type="ARBA" id="ARBA00043967"/>
    </source>
</evidence>
<dbReference type="KEGG" id="rul:UC8_20980"/>
<dbReference type="InterPro" id="IPR010231">
    <property type="entry name" value="SUF_FeS_clus_asmbl_SufB"/>
</dbReference>
<dbReference type="SUPFAM" id="SSF101960">
    <property type="entry name" value="Stabilizer of iron transporter SufD"/>
    <property type="match status" value="1"/>
</dbReference>
<dbReference type="InterPro" id="IPR037284">
    <property type="entry name" value="SUF_FeS_clus_asmbl_SufBD_sf"/>
</dbReference>
<evidence type="ECO:0000259" key="2">
    <source>
        <dbReference type="Pfam" id="PF01458"/>
    </source>
</evidence>
<feature type="domain" description="SUF system FeS cluster assembly SufBD core" evidence="2">
    <location>
        <begin position="205"/>
        <end position="439"/>
    </location>
</feature>
<organism evidence="4 5">
    <name type="scientific">Roseimaritima ulvae</name>
    <dbReference type="NCBI Taxonomy" id="980254"/>
    <lineage>
        <taxon>Bacteria</taxon>
        <taxon>Pseudomonadati</taxon>
        <taxon>Planctomycetota</taxon>
        <taxon>Planctomycetia</taxon>
        <taxon>Pirellulales</taxon>
        <taxon>Pirellulaceae</taxon>
        <taxon>Roseimaritima</taxon>
    </lineage>
</organism>
<evidence type="ECO:0000313" key="5">
    <source>
        <dbReference type="Proteomes" id="UP000325286"/>
    </source>
</evidence>
<name>A0A5B9QME5_9BACT</name>
<dbReference type="InterPro" id="IPR045595">
    <property type="entry name" value="SufBD_N"/>
</dbReference>
<dbReference type="AlphaFoldDB" id="A0A5B9QME5"/>
<dbReference type="NCBIfam" id="TIGR01980">
    <property type="entry name" value="sufB"/>
    <property type="match status" value="1"/>
</dbReference>
<accession>A0A5B9QME5</accession>
<gene>
    <name evidence="4" type="primary">sufB_1</name>
    <name evidence="4" type="ORF">UC8_20980</name>
</gene>
<dbReference type="EMBL" id="CP042914">
    <property type="protein sequence ID" value="QEG40094.1"/>
    <property type="molecule type" value="Genomic_DNA"/>
</dbReference>
<proteinExistence type="inferred from homology"/>
<dbReference type="InterPro" id="IPR000825">
    <property type="entry name" value="SUF_FeS_clus_asmbl_SufBD_core"/>
</dbReference>
<evidence type="ECO:0000259" key="3">
    <source>
        <dbReference type="Pfam" id="PF19295"/>
    </source>
</evidence>